<evidence type="ECO:0000313" key="1">
    <source>
        <dbReference type="EMBL" id="UXN57714.1"/>
    </source>
</evidence>
<dbReference type="EMBL" id="CP104970">
    <property type="protein sequence ID" value="UXN57714.1"/>
    <property type="molecule type" value="Genomic_DNA"/>
</dbReference>
<dbReference type="Proteomes" id="UP001061991">
    <property type="component" value="Plasmid p_unnamed3"/>
</dbReference>
<keyword evidence="1" id="KW-0614">Plasmid</keyword>
<proteinExistence type="predicted"/>
<name>A0ACD4CVW2_9HYPH</name>
<accession>A0ACD4CVW2</accession>
<geneLocation type="plasmid" evidence="1 2">
    <name>p_unnamed3</name>
</geneLocation>
<gene>
    <name evidence="1" type="primary">zigA</name>
    <name evidence="1" type="ORF">N8E88_02580</name>
</gene>
<sequence>MPPLDSSDRRLPVTVLSGFLGAGKTTLLNHVLNNREGRRVAVIVNDMSEVNIDADLVREGGADLSRTDEKLVEMTNGCICCTLRDDLLLEVRRLSASGRFDYLLIEGTGIAEPLPVASTFSFRDDEGNSLSDIARLDTMVTVVDAASLLKDYGSNDFLRDRGEAAGDGDERTIVDLLVEQIEFADVVVINKVSEVSLEQQALVRKVVMALNADARIVETDFGRAPLGDVLDTGLFNKEKAERHPLWFKELYGFKDHVPETEEYGIQSFVYRARRPFHPRTFNAFVNQTWPGLIRAKGHFWLATRPNWVGEFSLAGAIARSIPLGRWWAAVPKNRWPDHPEWQRVLDRNWDKVWGDRRQELVFIGMGMDEDAIRAALDACLIGEPNARRFEPSAWRNLPDPFPVWGTADAA</sequence>
<organism evidence="1 2">
    <name type="scientific">Phyllobacterium zundukense</name>
    <dbReference type="NCBI Taxonomy" id="1867719"/>
    <lineage>
        <taxon>Bacteria</taxon>
        <taxon>Pseudomonadati</taxon>
        <taxon>Pseudomonadota</taxon>
        <taxon>Alphaproteobacteria</taxon>
        <taxon>Hyphomicrobiales</taxon>
        <taxon>Phyllobacteriaceae</taxon>
        <taxon>Phyllobacterium</taxon>
    </lineage>
</organism>
<protein>
    <submittedName>
        <fullName evidence="1">Zinc metallochaperone GTPase ZigA</fullName>
    </submittedName>
</protein>
<evidence type="ECO:0000313" key="2">
    <source>
        <dbReference type="Proteomes" id="UP001061991"/>
    </source>
</evidence>
<keyword evidence="2" id="KW-1185">Reference proteome</keyword>
<reference evidence="1" key="1">
    <citation type="submission" date="2022-09" db="EMBL/GenBank/DDBJ databases">
        <title>Interaction between co-microsymbionts with complementary sets of symbiotic genes in legume-rhizobium systems.</title>
        <authorList>
            <person name="Safronova V."/>
            <person name="Sazanova A."/>
            <person name="Afonin A."/>
            <person name="Chirak E."/>
        </authorList>
    </citation>
    <scope>NUCLEOTIDE SEQUENCE</scope>
    <source>
        <strain evidence="1">A18/3m</strain>
    </source>
</reference>